<evidence type="ECO:0000313" key="3">
    <source>
        <dbReference type="EMBL" id="RZT88141.1"/>
    </source>
</evidence>
<dbReference type="OrthoDB" id="4966777at2"/>
<dbReference type="InterPro" id="IPR010982">
    <property type="entry name" value="Lambda_DNA-bd_dom_sf"/>
</dbReference>
<dbReference type="Pfam" id="PF13560">
    <property type="entry name" value="HTH_31"/>
    <property type="match status" value="1"/>
</dbReference>
<dbReference type="Gene3D" id="1.10.260.40">
    <property type="entry name" value="lambda repressor-like DNA-binding domains"/>
    <property type="match status" value="1"/>
</dbReference>
<dbReference type="InterPro" id="IPR001387">
    <property type="entry name" value="Cro/C1-type_HTH"/>
</dbReference>
<feature type="domain" description="DUF5753" evidence="2">
    <location>
        <begin position="115"/>
        <end position="273"/>
    </location>
</feature>
<organism evidence="3 4">
    <name type="scientific">Pseudonocardia sediminis</name>
    <dbReference type="NCBI Taxonomy" id="1397368"/>
    <lineage>
        <taxon>Bacteria</taxon>
        <taxon>Bacillati</taxon>
        <taxon>Actinomycetota</taxon>
        <taxon>Actinomycetes</taxon>
        <taxon>Pseudonocardiales</taxon>
        <taxon>Pseudonocardiaceae</taxon>
        <taxon>Pseudonocardia</taxon>
    </lineage>
</organism>
<dbReference type="AlphaFoldDB" id="A0A4Q7V3V4"/>
<evidence type="ECO:0000259" key="2">
    <source>
        <dbReference type="Pfam" id="PF19054"/>
    </source>
</evidence>
<feature type="region of interest" description="Disordered" evidence="1">
    <location>
        <begin position="83"/>
        <end position="103"/>
    </location>
</feature>
<accession>A0A4Q7V3V4</accession>
<name>A0A4Q7V3V4_PSEST</name>
<dbReference type="GO" id="GO:0003677">
    <property type="term" value="F:DNA binding"/>
    <property type="evidence" value="ECO:0007669"/>
    <property type="project" value="InterPro"/>
</dbReference>
<dbReference type="SUPFAM" id="SSF47413">
    <property type="entry name" value="lambda repressor-like DNA-binding domains"/>
    <property type="match status" value="1"/>
</dbReference>
<dbReference type="EMBL" id="SHKL01000001">
    <property type="protein sequence ID" value="RZT88141.1"/>
    <property type="molecule type" value="Genomic_DNA"/>
</dbReference>
<dbReference type="CDD" id="cd00093">
    <property type="entry name" value="HTH_XRE"/>
    <property type="match status" value="1"/>
</dbReference>
<proteinExistence type="predicted"/>
<dbReference type="Pfam" id="PF19054">
    <property type="entry name" value="DUF5753"/>
    <property type="match status" value="1"/>
</dbReference>
<reference evidence="3 4" key="1">
    <citation type="submission" date="2019-02" db="EMBL/GenBank/DDBJ databases">
        <title>Sequencing the genomes of 1000 actinobacteria strains.</title>
        <authorList>
            <person name="Klenk H.-P."/>
        </authorList>
    </citation>
    <scope>NUCLEOTIDE SEQUENCE [LARGE SCALE GENOMIC DNA]</scope>
    <source>
        <strain evidence="3 4">DSM 45779</strain>
    </source>
</reference>
<gene>
    <name evidence="3" type="ORF">EV383_5078</name>
</gene>
<dbReference type="InterPro" id="IPR043917">
    <property type="entry name" value="DUF5753"/>
</dbReference>
<evidence type="ECO:0000256" key="1">
    <source>
        <dbReference type="SAM" id="MobiDB-lite"/>
    </source>
</evidence>
<protein>
    <submittedName>
        <fullName evidence="3">Helix-turn-helix protein</fullName>
    </submittedName>
</protein>
<dbReference type="RefSeq" id="WP_130292193.1">
    <property type="nucleotide sequence ID" value="NZ_SHKL01000001.1"/>
</dbReference>
<sequence length="289" mass="30304">MSHGEPGADPAHELAAGLRALRRDAFPSATALAAALGWSQPRVSKLETGRRRCGEAELRAWCEATGAGAETAARLDALLRRAGGRPAAPGRSAGAEAAPGEPYDPAPDAGWTGGYYPLTLPLQLATGAYLAATSFAPADPGGADGLLERRQRARVRQQAALYRPESRVELVLAEPALHLGPAPTAVKLGQLDRLGELARLDNVAVSVLSEADAAQVPAPTHFTIRIPPQRVLVGGLTREHRVDDPGEVAAYQAMFDAVRAAARHGEQAREVVSRVRARLVRADPGAATT</sequence>
<keyword evidence="4" id="KW-1185">Reference proteome</keyword>
<dbReference type="Proteomes" id="UP000291591">
    <property type="component" value="Unassembled WGS sequence"/>
</dbReference>
<evidence type="ECO:0000313" key="4">
    <source>
        <dbReference type="Proteomes" id="UP000291591"/>
    </source>
</evidence>
<comment type="caution">
    <text evidence="3">The sequence shown here is derived from an EMBL/GenBank/DDBJ whole genome shotgun (WGS) entry which is preliminary data.</text>
</comment>